<dbReference type="Pfam" id="PF00413">
    <property type="entry name" value="Peptidase_M10"/>
    <property type="match status" value="2"/>
</dbReference>
<dbReference type="InterPro" id="IPR002477">
    <property type="entry name" value="Peptidoglycan-bd-like"/>
</dbReference>
<evidence type="ECO:0000256" key="13">
    <source>
        <dbReference type="SAM" id="SignalP"/>
    </source>
</evidence>
<evidence type="ECO:0000256" key="11">
    <source>
        <dbReference type="PIRSR" id="PIRSR621190-2"/>
    </source>
</evidence>
<dbReference type="Pfam" id="PF01471">
    <property type="entry name" value="PG_binding_1"/>
    <property type="match status" value="2"/>
</dbReference>
<dbReference type="FunFam" id="3.40.390.10:FF:000018">
    <property type="entry name" value="Metalloendoproteinase 1"/>
    <property type="match status" value="1"/>
</dbReference>
<evidence type="ECO:0000313" key="15">
    <source>
        <dbReference type="EMBL" id="RZC79801.1"/>
    </source>
</evidence>
<dbReference type="SUPFAM" id="SSF47090">
    <property type="entry name" value="PGBD-like"/>
    <property type="match status" value="2"/>
</dbReference>
<evidence type="ECO:0000256" key="8">
    <source>
        <dbReference type="ARBA" id="ARBA00023049"/>
    </source>
</evidence>
<evidence type="ECO:0000256" key="5">
    <source>
        <dbReference type="ARBA" id="ARBA00022729"/>
    </source>
</evidence>
<organism evidence="15 16">
    <name type="scientific">Papaver somniferum</name>
    <name type="common">Opium poppy</name>
    <dbReference type="NCBI Taxonomy" id="3469"/>
    <lineage>
        <taxon>Eukaryota</taxon>
        <taxon>Viridiplantae</taxon>
        <taxon>Streptophyta</taxon>
        <taxon>Embryophyta</taxon>
        <taxon>Tracheophyta</taxon>
        <taxon>Spermatophyta</taxon>
        <taxon>Magnoliopsida</taxon>
        <taxon>Ranunculales</taxon>
        <taxon>Papaveraceae</taxon>
        <taxon>Papaveroideae</taxon>
        <taxon>Papaver</taxon>
    </lineage>
</organism>
<evidence type="ECO:0000259" key="14">
    <source>
        <dbReference type="SMART" id="SM00235"/>
    </source>
</evidence>
<dbReference type="PRINTS" id="PR00138">
    <property type="entry name" value="MATRIXIN"/>
</dbReference>
<evidence type="ECO:0000256" key="3">
    <source>
        <dbReference type="ARBA" id="ARBA00022670"/>
    </source>
</evidence>
<evidence type="ECO:0000256" key="2">
    <source>
        <dbReference type="ARBA" id="ARBA00009614"/>
    </source>
</evidence>
<dbReference type="InterPro" id="IPR033739">
    <property type="entry name" value="M10A_MMP"/>
</dbReference>
<dbReference type="CDD" id="cd04278">
    <property type="entry name" value="ZnMc_MMP"/>
    <property type="match status" value="2"/>
</dbReference>
<dbReference type="PANTHER" id="PTHR10201:SF268">
    <property type="entry name" value="PEPTIDASE METALLOPEPTIDASE DOMAIN-CONTAINING PROTEIN"/>
    <property type="match status" value="1"/>
</dbReference>
<keyword evidence="10" id="KW-0325">Glycoprotein</keyword>
<keyword evidence="7" id="KW-0862">Zinc</keyword>
<sequence>MTNHKAATSLLQIVSFLSFFLLATFPHPILSTKGSKGFEFLKNLKGCQKGQTVKGLRELKLYLKKFGYADVHKNHRQYENSDRFDDILEKEIINYQLYYHLKATGALDAATVKQMTVPRCGTPDIVKGKTHMKSGKEEHISGVTDTKTSKAVCSSAFARWAEVSHFTFSEAVHPLQKPDIVIGFHRGHHGDMSSFDGAGGVLAHAFSPRDGRFHYDAEEKWSTCPVPGQRTMDLETVVLHEIGHLLGLGHSTEPNAVMFPSIRAGSLKRQLDVADIRAIFPHPILSTKSSKGFEFLKNLEGCQKGQTVKGLRELKLYLKKFGYADVHKNHTEYENSDQFDDILEKEITTYQLYYHLKASGTLDAETVKQMMVPRCGLPDIVKGKTPTRSGKKEHISGGKSSSLHTVSHYSYTFFPGMPKWPLYKSHLTYRFSSSIPVTDIKTLKAVCSSAFARWAEVSHFTFSEAVHPLHKADIVIGFHRGDHGDRNSFDGPGGTIAHAFSPTNGRFHYDAEENWSTYPARGTMDLESVALHEIGHLLGLGHSREPNAIMFPRIPAGFLKRQLYVDDIQGICALYRLHP</sequence>
<reference evidence="15 16" key="1">
    <citation type="journal article" date="2018" name="Science">
        <title>The opium poppy genome and morphinan production.</title>
        <authorList>
            <person name="Guo L."/>
            <person name="Winzer T."/>
            <person name="Yang X."/>
            <person name="Li Y."/>
            <person name="Ning Z."/>
            <person name="He Z."/>
            <person name="Teodor R."/>
            <person name="Lu Y."/>
            <person name="Bowser T.A."/>
            <person name="Graham I.A."/>
            <person name="Ye K."/>
        </authorList>
    </citation>
    <scope>NUCLEOTIDE SEQUENCE [LARGE SCALE GENOMIC DNA]</scope>
    <source>
        <strain evidence="16">cv. HN1</strain>
        <tissue evidence="15">Leaves</tissue>
    </source>
</reference>
<keyword evidence="9" id="KW-0865">Zymogen</keyword>
<keyword evidence="4 11" id="KW-0479">Metal-binding</keyword>
<keyword evidence="6" id="KW-0378">Hydrolase</keyword>
<dbReference type="GO" id="GO:0031012">
    <property type="term" value="C:extracellular matrix"/>
    <property type="evidence" value="ECO:0007669"/>
    <property type="project" value="InterPro"/>
</dbReference>
<comment type="cofactor">
    <cofactor evidence="1">
        <name>Zn(2+)</name>
        <dbReference type="ChEBI" id="CHEBI:29105"/>
    </cofactor>
</comment>
<evidence type="ECO:0000256" key="6">
    <source>
        <dbReference type="ARBA" id="ARBA00022801"/>
    </source>
</evidence>
<evidence type="ECO:0000313" key="16">
    <source>
        <dbReference type="Proteomes" id="UP000316621"/>
    </source>
</evidence>
<dbReference type="Proteomes" id="UP000316621">
    <property type="component" value="Chromosome 10"/>
</dbReference>
<comment type="similarity">
    <text evidence="2">Belongs to the peptidase M10A family. Matrix metalloproteinases (MMPs) subfamily.</text>
</comment>
<feature type="signal peptide" evidence="13">
    <location>
        <begin position="1"/>
        <end position="31"/>
    </location>
</feature>
<evidence type="ECO:0000256" key="1">
    <source>
        <dbReference type="ARBA" id="ARBA00001947"/>
    </source>
</evidence>
<dbReference type="InterPro" id="IPR001818">
    <property type="entry name" value="Pept_M10_metallopeptidase"/>
</dbReference>
<dbReference type="GO" id="GO:0030574">
    <property type="term" value="P:collagen catabolic process"/>
    <property type="evidence" value="ECO:0007669"/>
    <property type="project" value="TreeGrafter"/>
</dbReference>
<feature type="binding site" evidence="11">
    <location>
        <position position="445"/>
    </location>
    <ligand>
        <name>Ca(2+)</name>
        <dbReference type="ChEBI" id="CHEBI:29108"/>
        <label>5</label>
    </ligand>
</feature>
<keyword evidence="11" id="KW-0106">Calcium</keyword>
<dbReference type="GO" id="GO:0004222">
    <property type="term" value="F:metalloendopeptidase activity"/>
    <property type="evidence" value="ECO:0007669"/>
    <property type="project" value="InterPro"/>
</dbReference>
<dbReference type="InterPro" id="IPR036365">
    <property type="entry name" value="PGBD-like_sf"/>
</dbReference>
<keyword evidence="16" id="KW-1185">Reference proteome</keyword>
<dbReference type="GO" id="GO:0030198">
    <property type="term" value="P:extracellular matrix organization"/>
    <property type="evidence" value="ECO:0007669"/>
    <property type="project" value="TreeGrafter"/>
</dbReference>
<evidence type="ECO:0000256" key="12">
    <source>
        <dbReference type="SAM" id="MobiDB-lite"/>
    </source>
</evidence>
<evidence type="ECO:0000256" key="4">
    <source>
        <dbReference type="ARBA" id="ARBA00022723"/>
    </source>
</evidence>
<dbReference type="SMART" id="SM00235">
    <property type="entry name" value="ZnMc"/>
    <property type="match status" value="2"/>
</dbReference>
<dbReference type="InterPro" id="IPR021158">
    <property type="entry name" value="Pept_M10A_Zn_BS"/>
</dbReference>
<feature type="domain" description="Peptidase metallopeptidase" evidence="14">
    <location>
        <begin position="88"/>
        <end position="286"/>
    </location>
</feature>
<dbReference type="InterPro" id="IPR021190">
    <property type="entry name" value="Pept_M10A"/>
</dbReference>
<dbReference type="Gene3D" id="3.40.390.10">
    <property type="entry name" value="Collagenase (Catalytic Domain)"/>
    <property type="match status" value="2"/>
</dbReference>
<name>A0A4Y7L5Z7_PAPSO</name>
<feature type="domain" description="Peptidase metallopeptidase" evidence="14">
    <location>
        <begin position="416"/>
        <end position="577"/>
    </location>
</feature>
<dbReference type="AlphaFoldDB" id="A0A4Y7L5Z7"/>
<protein>
    <recommendedName>
        <fullName evidence="14">Peptidase metallopeptidase domain-containing protein</fullName>
    </recommendedName>
</protein>
<evidence type="ECO:0000256" key="10">
    <source>
        <dbReference type="ARBA" id="ARBA00023180"/>
    </source>
</evidence>
<dbReference type="GO" id="GO:0008270">
    <property type="term" value="F:zinc ion binding"/>
    <property type="evidence" value="ECO:0007669"/>
    <property type="project" value="InterPro"/>
</dbReference>
<feature type="chain" id="PRO_5021298555" description="Peptidase metallopeptidase domain-containing protein" evidence="13">
    <location>
        <begin position="32"/>
        <end position="579"/>
    </location>
</feature>
<keyword evidence="5 13" id="KW-0732">Signal</keyword>
<evidence type="ECO:0000256" key="7">
    <source>
        <dbReference type="ARBA" id="ARBA00022833"/>
    </source>
</evidence>
<dbReference type="SUPFAM" id="SSF55486">
    <property type="entry name" value="Metalloproteases ('zincins'), catalytic domain"/>
    <property type="match status" value="2"/>
</dbReference>
<proteinExistence type="inferred from homology"/>
<comment type="cofactor">
    <cofactor evidence="11">
        <name>Ca(2+)</name>
        <dbReference type="ChEBI" id="CHEBI:29108"/>
    </cofactor>
    <text evidence="11">Can bind about 5 Ca(2+) ions per subunit.</text>
</comment>
<dbReference type="GO" id="GO:0006508">
    <property type="term" value="P:proteolysis"/>
    <property type="evidence" value="ECO:0007669"/>
    <property type="project" value="UniProtKB-KW"/>
</dbReference>
<feature type="region of interest" description="Disordered" evidence="12">
    <location>
        <begin position="382"/>
        <end position="402"/>
    </location>
</feature>
<evidence type="ECO:0000256" key="9">
    <source>
        <dbReference type="ARBA" id="ARBA00023145"/>
    </source>
</evidence>
<dbReference type="Gramene" id="RZC79801">
    <property type="protein sequence ID" value="RZC79801"/>
    <property type="gene ID" value="C5167_042380"/>
</dbReference>
<accession>A0A4Y7L5Z7</accession>
<dbReference type="PROSITE" id="PS00546">
    <property type="entry name" value="CYSTEINE_SWITCH"/>
    <property type="match status" value="2"/>
</dbReference>
<dbReference type="PANTHER" id="PTHR10201">
    <property type="entry name" value="MATRIX METALLOPROTEINASE"/>
    <property type="match status" value="1"/>
</dbReference>
<keyword evidence="3" id="KW-0645">Protease</keyword>
<dbReference type="OMA" id="ADVHKNH"/>
<keyword evidence="8" id="KW-0482">Metalloprotease</keyword>
<gene>
    <name evidence="15" type="ORF">C5167_042380</name>
</gene>
<dbReference type="InterPro" id="IPR024079">
    <property type="entry name" value="MetalloPept_cat_dom_sf"/>
</dbReference>
<dbReference type="InterPro" id="IPR006026">
    <property type="entry name" value="Peptidase_Metallo"/>
</dbReference>
<dbReference type="EMBL" id="CM010724">
    <property type="protein sequence ID" value="RZC79801.1"/>
    <property type="molecule type" value="Genomic_DNA"/>
</dbReference>